<proteinExistence type="predicted"/>
<reference evidence="1" key="1">
    <citation type="journal article" date="2020" name="mSystems">
        <title>Genome- and Community-Level Interaction Insights into Carbon Utilization and Element Cycling Functions of Hydrothermarchaeota in Hydrothermal Sediment.</title>
        <authorList>
            <person name="Zhou Z."/>
            <person name="Liu Y."/>
            <person name="Xu W."/>
            <person name="Pan J."/>
            <person name="Luo Z.H."/>
            <person name="Li M."/>
        </authorList>
    </citation>
    <scope>NUCLEOTIDE SEQUENCE [LARGE SCALE GENOMIC DNA]</scope>
    <source>
        <strain evidence="1">SpSt-609</strain>
    </source>
</reference>
<comment type="caution">
    <text evidence="1">The sequence shown here is derived from an EMBL/GenBank/DDBJ whole genome shotgun (WGS) entry which is preliminary data.</text>
</comment>
<protein>
    <submittedName>
        <fullName evidence="1">Uncharacterized protein</fullName>
    </submittedName>
</protein>
<dbReference type="EMBL" id="DSZY01000014">
    <property type="protein sequence ID" value="HGU40194.1"/>
    <property type="molecule type" value="Genomic_DNA"/>
</dbReference>
<evidence type="ECO:0000313" key="1">
    <source>
        <dbReference type="EMBL" id="HGU40194.1"/>
    </source>
</evidence>
<organism evidence="1">
    <name type="scientific">Fervidobacterium thailandense</name>
    <dbReference type="NCBI Taxonomy" id="1008305"/>
    <lineage>
        <taxon>Bacteria</taxon>
        <taxon>Thermotogati</taxon>
        <taxon>Thermotogota</taxon>
        <taxon>Thermotogae</taxon>
        <taxon>Thermotogales</taxon>
        <taxon>Fervidobacteriaceae</taxon>
        <taxon>Fervidobacterium</taxon>
    </lineage>
</organism>
<sequence>MKVFALTLLLIHAFVGLANSDIFSFVHKDYDFVLRFSKGVTWYPELKKVTFFRFVLDRKGLGFEDAFLRLLEDMKYRTGIDPEVVSDAISNDILFASKGLDVNLMEFVAFDLNYYFELLKTLASNAIVVFETKNPQRLPRALAYLLSLSYKQVGANYILGDSLFCGTLGKYLVVAGSKQALELALKTYSTPEMQLAKTVRDFERLRSGTFLVSGYAKPSALKLELPGAGVVKWENAEQILFYSTVSAGAFNFTIEQKNKTKLTSKKTNDFVLELPHAWNYYMVINSQNSENVVSSIKSWFKGTEGELARLISLFEYFTAQSTNVYTSGRIETGEFLFIFENFSGKDMELQLSRIGARGDAQRQEWYLQLGTTQLHIFKYSGRLFIGLVNKERYLQLERTRKKLKDFPVFNEFAKVTNYEFKVFIDLGDLIKSTVGFSLSSKLIFWSYNADFFTYYRIVLS</sequence>
<accession>A0A7C5RJW4</accession>
<name>A0A7C5RJW4_9BACT</name>
<gene>
    <name evidence="1" type="ORF">ENT77_03240</name>
</gene>
<dbReference type="AlphaFoldDB" id="A0A7C5RJW4"/>